<dbReference type="InterPro" id="IPR009094">
    <property type="entry name" value="DiS-bond_isomerase_DsbC/G_N_sf"/>
</dbReference>
<dbReference type="GO" id="GO:0042597">
    <property type="term" value="C:periplasmic space"/>
    <property type="evidence" value="ECO:0007669"/>
    <property type="project" value="UniProtKB-SubCell"/>
</dbReference>
<evidence type="ECO:0000256" key="3">
    <source>
        <dbReference type="ARBA" id="ARBA00022729"/>
    </source>
</evidence>
<dbReference type="AlphaFoldDB" id="A0A081RIH8"/>
<dbReference type="RefSeq" id="WP_037447124.1">
    <property type="nucleotide sequence ID" value="NZ_JFHR01000003.1"/>
</dbReference>
<organism evidence="10 11">
    <name type="scientific">Sphingobium chlorophenolicum</name>
    <dbReference type="NCBI Taxonomy" id="46429"/>
    <lineage>
        <taxon>Bacteria</taxon>
        <taxon>Pseudomonadati</taxon>
        <taxon>Pseudomonadota</taxon>
        <taxon>Alphaproteobacteria</taxon>
        <taxon>Sphingomonadales</taxon>
        <taxon>Sphingomonadaceae</taxon>
        <taxon>Sphingobium</taxon>
    </lineage>
</organism>
<evidence type="ECO:0000256" key="4">
    <source>
        <dbReference type="ARBA" id="ARBA00022764"/>
    </source>
</evidence>
<feature type="domain" description="Thioredoxin-like fold" evidence="9">
    <location>
        <begin position="148"/>
        <end position="265"/>
    </location>
</feature>
<keyword evidence="4 7" id="KW-0574">Periplasm</keyword>
<dbReference type="EMBL" id="JFHR01000003">
    <property type="protein sequence ID" value="KEQ55001.1"/>
    <property type="molecule type" value="Genomic_DNA"/>
</dbReference>
<keyword evidence="3 7" id="KW-0732">Signal</keyword>
<evidence type="ECO:0000313" key="10">
    <source>
        <dbReference type="EMBL" id="KEQ55001.1"/>
    </source>
</evidence>
<dbReference type="Pfam" id="PF10411">
    <property type="entry name" value="DsbC_N"/>
    <property type="match status" value="1"/>
</dbReference>
<keyword evidence="6 7" id="KW-0676">Redox-active center</keyword>
<evidence type="ECO:0000256" key="6">
    <source>
        <dbReference type="ARBA" id="ARBA00023284"/>
    </source>
</evidence>
<dbReference type="PANTHER" id="PTHR35272:SF3">
    <property type="entry name" value="THIOL:DISULFIDE INTERCHANGE PROTEIN DSBC"/>
    <property type="match status" value="1"/>
</dbReference>
<comment type="function">
    <text evidence="7">Required for disulfide bond formation in some periplasmic proteins. Acts by transferring its disulfide bond to other proteins and is reduced in the process.</text>
</comment>
<comment type="similarity">
    <text evidence="2 7">Belongs to the thioredoxin family. DsbC subfamily.</text>
</comment>
<dbReference type="SUPFAM" id="SSF54423">
    <property type="entry name" value="DsbC/DsbG N-terminal domain-like"/>
    <property type="match status" value="1"/>
</dbReference>
<dbReference type="Gene3D" id="3.10.450.70">
    <property type="entry name" value="Disulphide bond isomerase, DsbC/G, N-terminal"/>
    <property type="match status" value="1"/>
</dbReference>
<dbReference type="PANTHER" id="PTHR35272">
    <property type="entry name" value="THIOL:DISULFIDE INTERCHANGE PROTEIN DSBC-RELATED"/>
    <property type="match status" value="1"/>
</dbReference>
<name>A0A081RIH8_SPHCR</name>
<sequence length="270" mass="28208">MANTIMIGAMAGAAMLLTGSAEAPIGAQVQVALQKRLPKTKVDAIDCSKVDGLCEVVAGANLFYVDKSARYLVIGRVYDMETRQDLTAAKLLALNPDMLVGGAAKANATPDAPEAGAARAGARVTTQPAVARTLDVTRLSSKGAIAWGSGTQTVTVFSDFHCGYCRALSQALETMNVRVIERPISVLGSREIADQVLCARDRHAAVRAAYAQNPVPAGAKCDTSGLDENEAFAKAHGINGTPVIVRSDGAVIEGFKPKAQLVEWLKGAKS</sequence>
<dbReference type="Proteomes" id="UP000028411">
    <property type="component" value="Unassembled WGS sequence"/>
</dbReference>
<accession>A0A081RIH8</accession>
<feature type="signal peptide" evidence="7">
    <location>
        <begin position="1"/>
        <end position="23"/>
    </location>
</feature>
<dbReference type="InterPro" id="IPR033954">
    <property type="entry name" value="DiS-bond_Isoase_DsbC/G"/>
</dbReference>
<evidence type="ECO:0000256" key="2">
    <source>
        <dbReference type="ARBA" id="ARBA00009813"/>
    </source>
</evidence>
<reference evidence="10 11" key="1">
    <citation type="submission" date="2014-02" db="EMBL/GenBank/DDBJ databases">
        <title>Whole genome sequence of Sphingobium chlorophenolicum NBRC 16172.</title>
        <authorList>
            <person name="Gan H.M."/>
            <person name="Gan H.Y."/>
            <person name="Chew T.H."/>
            <person name="Savka M.A."/>
        </authorList>
    </citation>
    <scope>NUCLEOTIDE SEQUENCE [LARGE SCALE GENOMIC DNA]</scope>
    <source>
        <strain evidence="10 11">NBRC 16172</strain>
    </source>
</reference>
<gene>
    <name evidence="10" type="ORF">BV95_00550</name>
</gene>
<dbReference type="GO" id="GO:0016853">
    <property type="term" value="F:isomerase activity"/>
    <property type="evidence" value="ECO:0007669"/>
    <property type="project" value="UniProtKB-KW"/>
</dbReference>
<dbReference type="PATRIC" id="fig|46429.4.peg.541"/>
<protein>
    <recommendedName>
        <fullName evidence="7">Thiol:disulfide interchange protein</fullName>
    </recommendedName>
</protein>
<dbReference type="CDD" id="cd03020">
    <property type="entry name" value="DsbA_DsbC_DsbG"/>
    <property type="match status" value="1"/>
</dbReference>
<keyword evidence="10" id="KW-0413">Isomerase</keyword>
<proteinExistence type="inferred from homology"/>
<dbReference type="Pfam" id="PF13098">
    <property type="entry name" value="Thioredoxin_2"/>
    <property type="match status" value="1"/>
</dbReference>
<dbReference type="InterPro" id="IPR051470">
    <property type="entry name" value="Thiol:disulfide_interchange"/>
</dbReference>
<evidence type="ECO:0000256" key="5">
    <source>
        <dbReference type="ARBA" id="ARBA00023157"/>
    </source>
</evidence>
<evidence type="ECO:0000256" key="7">
    <source>
        <dbReference type="RuleBase" id="RU364038"/>
    </source>
</evidence>
<dbReference type="SUPFAM" id="SSF52833">
    <property type="entry name" value="Thioredoxin-like"/>
    <property type="match status" value="1"/>
</dbReference>
<dbReference type="InterPro" id="IPR012336">
    <property type="entry name" value="Thioredoxin-like_fold"/>
</dbReference>
<dbReference type="eggNOG" id="COG1651">
    <property type="taxonomic scope" value="Bacteria"/>
</dbReference>
<dbReference type="Gene3D" id="3.40.30.10">
    <property type="entry name" value="Glutaredoxin"/>
    <property type="match status" value="1"/>
</dbReference>
<feature type="chain" id="PRO_5009999981" description="Thiol:disulfide interchange protein" evidence="7">
    <location>
        <begin position="24"/>
        <end position="270"/>
    </location>
</feature>
<evidence type="ECO:0000256" key="1">
    <source>
        <dbReference type="ARBA" id="ARBA00004418"/>
    </source>
</evidence>
<comment type="subcellular location">
    <subcellularLocation>
        <location evidence="1 7">Periplasm</location>
    </subcellularLocation>
</comment>
<dbReference type="OrthoDB" id="12976at2"/>
<evidence type="ECO:0000259" key="9">
    <source>
        <dbReference type="Pfam" id="PF13098"/>
    </source>
</evidence>
<evidence type="ECO:0000259" key="8">
    <source>
        <dbReference type="Pfam" id="PF10411"/>
    </source>
</evidence>
<keyword evidence="5" id="KW-1015">Disulfide bond</keyword>
<comment type="caution">
    <text evidence="10">The sequence shown here is derived from an EMBL/GenBank/DDBJ whole genome shotgun (WGS) entry which is preliminary data.</text>
</comment>
<feature type="domain" description="Disulphide bond isomerase DsbC/G N-terminal" evidence="8">
    <location>
        <begin position="22"/>
        <end position="88"/>
    </location>
</feature>
<dbReference type="InterPro" id="IPR036249">
    <property type="entry name" value="Thioredoxin-like_sf"/>
</dbReference>
<dbReference type="InterPro" id="IPR018950">
    <property type="entry name" value="DiS-bond_isomerase_DsbC/G_N"/>
</dbReference>
<evidence type="ECO:0000313" key="11">
    <source>
        <dbReference type="Proteomes" id="UP000028411"/>
    </source>
</evidence>